<dbReference type="PROSITE" id="PS50835">
    <property type="entry name" value="IG_LIKE"/>
    <property type="match status" value="1"/>
</dbReference>
<dbReference type="InterPro" id="IPR050199">
    <property type="entry name" value="IgHV"/>
</dbReference>
<feature type="non-terminal residue" evidence="5">
    <location>
        <position position="1"/>
    </location>
</feature>
<feature type="non-terminal residue" evidence="5">
    <location>
        <position position="100"/>
    </location>
</feature>
<dbReference type="Gene3D" id="2.60.40.10">
    <property type="entry name" value="Immunoglobulins"/>
    <property type="match status" value="1"/>
</dbReference>
<dbReference type="GO" id="GO:0002250">
    <property type="term" value="P:adaptive immune response"/>
    <property type="evidence" value="ECO:0007669"/>
    <property type="project" value="UniProtKB-KW"/>
</dbReference>
<dbReference type="InterPro" id="IPR036179">
    <property type="entry name" value="Ig-like_dom_sf"/>
</dbReference>
<gene>
    <name evidence="5" type="primary">C3_1</name>
    <name evidence="5" type="ORF">PSOCRE_R00939</name>
</gene>
<dbReference type="Pfam" id="PF07686">
    <property type="entry name" value="V-set"/>
    <property type="match status" value="1"/>
</dbReference>
<dbReference type="SUPFAM" id="SSF48726">
    <property type="entry name" value="Immunoglobulin"/>
    <property type="match status" value="1"/>
</dbReference>
<accession>A0A7K9XT33</accession>
<evidence type="ECO:0000313" key="5">
    <source>
        <dbReference type="EMBL" id="NXJ00448.1"/>
    </source>
</evidence>
<dbReference type="SMART" id="SM00406">
    <property type="entry name" value="IGv"/>
    <property type="match status" value="1"/>
</dbReference>
<feature type="domain" description="Ig-like" evidence="4">
    <location>
        <begin position="19"/>
        <end position="100"/>
    </location>
</feature>
<dbReference type="InterPro" id="IPR013106">
    <property type="entry name" value="Ig_V-set"/>
</dbReference>
<protein>
    <submittedName>
        <fullName evidence="5">HV01 protein</fullName>
    </submittedName>
</protein>
<evidence type="ECO:0000313" key="6">
    <source>
        <dbReference type="Proteomes" id="UP000587472"/>
    </source>
</evidence>
<dbReference type="GO" id="GO:0005576">
    <property type="term" value="C:extracellular region"/>
    <property type="evidence" value="ECO:0007669"/>
    <property type="project" value="UniProtKB-ARBA"/>
</dbReference>
<dbReference type="InterPro" id="IPR013783">
    <property type="entry name" value="Ig-like_fold"/>
</dbReference>
<evidence type="ECO:0000259" key="4">
    <source>
        <dbReference type="PROSITE" id="PS50835"/>
    </source>
</evidence>
<name>A0A7K9XT33_9GRUI</name>
<keyword evidence="1" id="KW-0391">Immunity</keyword>
<dbReference type="PANTHER" id="PTHR23266">
    <property type="entry name" value="IMMUNOGLOBULIN HEAVY CHAIN"/>
    <property type="match status" value="1"/>
</dbReference>
<keyword evidence="2" id="KW-1064">Adaptive immunity</keyword>
<dbReference type="EMBL" id="VWZZ01006864">
    <property type="protein sequence ID" value="NXJ00448.1"/>
    <property type="molecule type" value="Genomic_DNA"/>
</dbReference>
<reference evidence="5 6" key="1">
    <citation type="submission" date="2019-09" db="EMBL/GenBank/DDBJ databases">
        <title>Bird 10,000 Genomes (B10K) Project - Family phase.</title>
        <authorList>
            <person name="Zhang G."/>
        </authorList>
    </citation>
    <scope>NUCLEOTIDE SEQUENCE [LARGE SCALE GENOMIC DNA]</scope>
    <source>
        <strain evidence="5">B10K-DU-001-60</strain>
        <tissue evidence="5">Muscle</tissue>
    </source>
</reference>
<dbReference type="AlphaFoldDB" id="A0A7K9XT33"/>
<evidence type="ECO:0000256" key="2">
    <source>
        <dbReference type="ARBA" id="ARBA00023130"/>
    </source>
</evidence>
<organism evidence="5 6">
    <name type="scientific">Psophia crepitans</name>
    <name type="common">common trumpeter</name>
    <dbReference type="NCBI Taxonomy" id="54359"/>
    <lineage>
        <taxon>Eukaryota</taxon>
        <taxon>Metazoa</taxon>
        <taxon>Chordata</taxon>
        <taxon>Craniata</taxon>
        <taxon>Vertebrata</taxon>
        <taxon>Euteleostomi</taxon>
        <taxon>Archelosauria</taxon>
        <taxon>Archosauria</taxon>
        <taxon>Dinosauria</taxon>
        <taxon>Saurischia</taxon>
        <taxon>Theropoda</taxon>
        <taxon>Coelurosauria</taxon>
        <taxon>Aves</taxon>
        <taxon>Neognathae</taxon>
        <taxon>Neoaves</taxon>
        <taxon>Gruiformes</taxon>
        <taxon>Psophiidae</taxon>
        <taxon>Psophia</taxon>
    </lineage>
</organism>
<evidence type="ECO:0000256" key="1">
    <source>
        <dbReference type="ARBA" id="ARBA00022859"/>
    </source>
</evidence>
<comment type="caution">
    <text evidence="5">The sequence shown here is derived from an EMBL/GenBank/DDBJ whole genome shotgun (WGS) entry which is preliminary data.</text>
</comment>
<dbReference type="InterPro" id="IPR007110">
    <property type="entry name" value="Ig-like_dom"/>
</dbReference>
<keyword evidence="3" id="KW-1280">Immunoglobulin</keyword>
<dbReference type="GO" id="GO:0019814">
    <property type="term" value="C:immunoglobulin complex"/>
    <property type="evidence" value="ECO:0007669"/>
    <property type="project" value="UniProtKB-KW"/>
</dbReference>
<proteinExistence type="predicted"/>
<sequence>GLWAQVRLEESGGGLQAPGDSVTLSCRGSGFVFGKYHVLWYRQAAGSSLEWVSAIWISGDKNYGPAVDGRATVSRVNSQSESSLSLRDLRPQDSARYFCA</sequence>
<keyword evidence="6" id="KW-1185">Reference proteome</keyword>
<evidence type="ECO:0000256" key="3">
    <source>
        <dbReference type="ARBA" id="ARBA00043265"/>
    </source>
</evidence>
<dbReference type="Proteomes" id="UP000587472">
    <property type="component" value="Unassembled WGS sequence"/>
</dbReference>